<organism evidence="1 2">
    <name type="scientific">Thioclava sediminum</name>
    <dbReference type="NCBI Taxonomy" id="1915319"/>
    <lineage>
        <taxon>Bacteria</taxon>
        <taxon>Pseudomonadati</taxon>
        <taxon>Pseudomonadota</taxon>
        <taxon>Alphaproteobacteria</taxon>
        <taxon>Rhodobacterales</taxon>
        <taxon>Paracoccaceae</taxon>
        <taxon>Thioclava</taxon>
    </lineage>
</organism>
<dbReference type="InterPro" id="IPR039498">
    <property type="entry name" value="NTP_transf_5"/>
</dbReference>
<name>A0ABX3N010_9RHOB</name>
<protein>
    <recommendedName>
        <fullName evidence="3">Nucleotidyltransferase family protein</fullName>
    </recommendedName>
</protein>
<evidence type="ECO:0000313" key="2">
    <source>
        <dbReference type="Proteomes" id="UP000190787"/>
    </source>
</evidence>
<proteinExistence type="predicted"/>
<accession>A0ABX3N010</accession>
<keyword evidence="2" id="KW-1185">Reference proteome</keyword>
<dbReference type="Pfam" id="PF14907">
    <property type="entry name" value="NTP_transf_5"/>
    <property type="match status" value="1"/>
</dbReference>
<gene>
    <name evidence="1" type="ORF">BMI91_08805</name>
</gene>
<evidence type="ECO:0008006" key="3">
    <source>
        <dbReference type="Google" id="ProtNLM"/>
    </source>
</evidence>
<dbReference type="Proteomes" id="UP000190787">
    <property type="component" value="Unassembled WGS sequence"/>
</dbReference>
<sequence length="368" mass="41018">MSFPEKELIYVKRRDCSTQVEILRKMASGQAPPTSTDPRLLFEIARVNKLLMHPGWPDLQGDAAVQVNAELNFGRMRGMVSNNRGLKLAAEITEALDAGQIPHLHLKGPLQQIRLYGTPLFKPSGDVDILVAPKDRIAAGKILEEAGFKPTEAELGSWWVHFLGERHFEAPDQPIFVDLHHSVQQPGLPRPRNLVGFLHRAVRQSVANSTLPVPSPPDMCLIAAITLCKAFLSHEPAGSVALDMIKAFESLELDERDQLEQLARQTGLSETVDFAMALATTSIGQDDLPPRSHELLADRSAETVRDMVFQPWKKGLSFPRRREILASLCGRDLWRLVRESNRAFLSNAFLNVIARTRKPVGEVGETKR</sequence>
<comment type="caution">
    <text evidence="1">The sequence shown here is derived from an EMBL/GenBank/DDBJ whole genome shotgun (WGS) entry which is preliminary data.</text>
</comment>
<reference evidence="1 2" key="1">
    <citation type="submission" date="2016-11" db="EMBL/GenBank/DDBJ databases">
        <title>A multilocus sequence analysis scheme for characterization of bacteria in the genus Thioclava.</title>
        <authorList>
            <person name="Liu Y."/>
            <person name="Shao Z."/>
        </authorList>
    </citation>
    <scope>NUCLEOTIDE SEQUENCE [LARGE SCALE GENOMIC DNA]</scope>
    <source>
        <strain evidence="1 2">TAW-CT134</strain>
    </source>
</reference>
<evidence type="ECO:0000313" key="1">
    <source>
        <dbReference type="EMBL" id="OOY24155.1"/>
    </source>
</evidence>
<dbReference type="EMBL" id="MPZV01000002">
    <property type="protein sequence ID" value="OOY24155.1"/>
    <property type="molecule type" value="Genomic_DNA"/>
</dbReference>
<dbReference type="RefSeq" id="WP_146684037.1">
    <property type="nucleotide sequence ID" value="NZ_MPZV01000002.1"/>
</dbReference>